<protein>
    <submittedName>
        <fullName evidence="1">Uncharacterized protein</fullName>
    </submittedName>
</protein>
<dbReference type="EMBL" id="BT138342">
    <property type="protein sequence ID" value="AFK38137.1"/>
    <property type="molecule type" value="mRNA"/>
</dbReference>
<dbReference type="ExpressionAtlas" id="I3SCZ5">
    <property type="expression patterns" value="differential"/>
</dbReference>
<proteinExistence type="evidence at transcript level"/>
<dbReference type="AlphaFoldDB" id="I3SCZ5"/>
<sequence>MNRVIKKTVSNVFALKIPRKCFCSQAVKVDASTNLLPSNEHGWHGFSLFLSLYANDKAVERGNY</sequence>
<organism evidence="1">
    <name type="scientific">Medicago truncatula</name>
    <name type="common">Barrel medic</name>
    <name type="synonym">Medicago tribuloides</name>
    <dbReference type="NCBI Taxonomy" id="3880"/>
    <lineage>
        <taxon>Eukaryota</taxon>
        <taxon>Viridiplantae</taxon>
        <taxon>Streptophyta</taxon>
        <taxon>Embryophyta</taxon>
        <taxon>Tracheophyta</taxon>
        <taxon>Spermatophyta</taxon>
        <taxon>Magnoliopsida</taxon>
        <taxon>eudicotyledons</taxon>
        <taxon>Gunneridae</taxon>
        <taxon>Pentapetalae</taxon>
        <taxon>rosids</taxon>
        <taxon>fabids</taxon>
        <taxon>Fabales</taxon>
        <taxon>Fabaceae</taxon>
        <taxon>Papilionoideae</taxon>
        <taxon>50 kb inversion clade</taxon>
        <taxon>NPAAA clade</taxon>
        <taxon>Hologalegina</taxon>
        <taxon>IRL clade</taxon>
        <taxon>Trifolieae</taxon>
        <taxon>Medicago</taxon>
    </lineage>
</organism>
<reference evidence="1" key="1">
    <citation type="submission" date="2012-05" db="EMBL/GenBank/DDBJ databases">
        <authorList>
            <person name="Krishnakumar V."/>
            <person name="Cheung F."/>
            <person name="Xiao Y."/>
            <person name="Chan A."/>
            <person name="Moskal W.A."/>
            <person name="Town C.D."/>
        </authorList>
    </citation>
    <scope>NUCLEOTIDE SEQUENCE</scope>
</reference>
<evidence type="ECO:0000313" key="1">
    <source>
        <dbReference type="EMBL" id="AFK38137.1"/>
    </source>
</evidence>
<accession>I3SCZ5</accession>
<name>I3SCZ5_MEDTR</name>